<evidence type="ECO:0000313" key="3">
    <source>
        <dbReference type="Proteomes" id="UP000183263"/>
    </source>
</evidence>
<dbReference type="Pfam" id="PF01370">
    <property type="entry name" value="Epimerase"/>
    <property type="match status" value="1"/>
</dbReference>
<evidence type="ECO:0000313" key="2">
    <source>
        <dbReference type="EMBL" id="SDH91217.1"/>
    </source>
</evidence>
<name>A0A1G8GA01_9NOCA</name>
<dbReference type="InterPro" id="IPR013154">
    <property type="entry name" value="ADH-like_N"/>
</dbReference>
<dbReference type="Pfam" id="PF08240">
    <property type="entry name" value="ADH_N"/>
    <property type="match status" value="1"/>
</dbReference>
<dbReference type="InterPro" id="IPR036291">
    <property type="entry name" value="NAD(P)-bd_dom_sf"/>
</dbReference>
<dbReference type="InterPro" id="IPR001509">
    <property type="entry name" value="Epimerase_deHydtase"/>
</dbReference>
<dbReference type="InterPro" id="IPR052585">
    <property type="entry name" value="Lipid_raft_assoc_Zn_ADH"/>
</dbReference>
<proteinExistence type="predicted"/>
<dbReference type="Proteomes" id="UP000183263">
    <property type="component" value="Unassembled WGS sequence"/>
</dbReference>
<dbReference type="EMBL" id="FNDN01000004">
    <property type="protein sequence ID" value="SDH91217.1"/>
    <property type="molecule type" value="Genomic_DNA"/>
</dbReference>
<dbReference type="SMART" id="SM00829">
    <property type="entry name" value="PKS_ER"/>
    <property type="match status" value="1"/>
</dbReference>
<dbReference type="Pfam" id="PF13602">
    <property type="entry name" value="ADH_zinc_N_2"/>
    <property type="match status" value="1"/>
</dbReference>
<dbReference type="PANTHER" id="PTHR43482:SF1">
    <property type="entry name" value="PROTEIN AST1-RELATED"/>
    <property type="match status" value="1"/>
</dbReference>
<dbReference type="OrthoDB" id="9787435at2"/>
<dbReference type="PANTHER" id="PTHR43482">
    <property type="entry name" value="PROTEIN AST1-RELATED"/>
    <property type="match status" value="1"/>
</dbReference>
<accession>A0A1G8GA01</accession>
<dbReference type="CDD" id="cd05289">
    <property type="entry name" value="MDR_like_2"/>
    <property type="match status" value="1"/>
</dbReference>
<reference evidence="2 3" key="1">
    <citation type="submission" date="2016-10" db="EMBL/GenBank/DDBJ databases">
        <authorList>
            <person name="de Groot N.N."/>
        </authorList>
    </citation>
    <scope>NUCLEOTIDE SEQUENCE [LARGE SCALE GENOMIC DNA]</scope>
    <source>
        <strain evidence="2 3">DSM 44892</strain>
    </source>
</reference>
<dbReference type="Gene3D" id="3.90.180.10">
    <property type="entry name" value="Medium-chain alcohol dehydrogenases, catalytic domain"/>
    <property type="match status" value="1"/>
</dbReference>
<organism evidence="2 3">
    <name type="scientific">Rhodococcus triatomae</name>
    <dbReference type="NCBI Taxonomy" id="300028"/>
    <lineage>
        <taxon>Bacteria</taxon>
        <taxon>Bacillati</taxon>
        <taxon>Actinomycetota</taxon>
        <taxon>Actinomycetes</taxon>
        <taxon>Mycobacteriales</taxon>
        <taxon>Nocardiaceae</taxon>
        <taxon>Rhodococcus</taxon>
    </lineage>
</organism>
<keyword evidence="3" id="KW-1185">Reference proteome</keyword>
<dbReference type="AlphaFoldDB" id="A0A1G8GA01"/>
<feature type="domain" description="Enoyl reductase (ER)" evidence="1">
    <location>
        <begin position="10"/>
        <end position="298"/>
    </location>
</feature>
<dbReference type="SUPFAM" id="SSF50129">
    <property type="entry name" value="GroES-like"/>
    <property type="match status" value="1"/>
</dbReference>
<dbReference type="SUPFAM" id="SSF51735">
    <property type="entry name" value="NAD(P)-binding Rossmann-fold domains"/>
    <property type="match status" value="1"/>
</dbReference>
<sequence>MRAVVLAGQGSPDVLVPGDVEEPAVGSGDVQVTVAGAAVNPVDLKTRSGFLSDIVLTFPAVLGWDVAGIVTAVGAAVDRFAVGDRVVGMIAQPVHRYGTYAERVVADQSLFAQAPRSLPLDEAAAIPLAALTAWQTTAALHVAEGTPVLVTGAAGAVGRIVTQLLIRRGHEVDALARASDTDELRDLGAHAVFDRPQALPARRYAGVVDTAGVAAAVRAVRDNGRFVSIDDNEQPDPERGVTPAKNYVDENGVQLAEIVARIDAGLLSVPVAHKFPLDDAARAHGVLAAGGTRGKVLLIP</sequence>
<dbReference type="InterPro" id="IPR020843">
    <property type="entry name" value="ER"/>
</dbReference>
<dbReference type="InterPro" id="IPR011032">
    <property type="entry name" value="GroES-like_sf"/>
</dbReference>
<dbReference type="Gene3D" id="3.40.50.720">
    <property type="entry name" value="NAD(P)-binding Rossmann-like Domain"/>
    <property type="match status" value="1"/>
</dbReference>
<gene>
    <name evidence="2" type="ORF">SAMN05444695_10421</name>
</gene>
<protein>
    <submittedName>
        <fullName evidence="2">NADPH:quinone reductase</fullName>
    </submittedName>
</protein>
<dbReference type="GO" id="GO:0016491">
    <property type="term" value="F:oxidoreductase activity"/>
    <property type="evidence" value="ECO:0007669"/>
    <property type="project" value="InterPro"/>
</dbReference>
<evidence type="ECO:0000259" key="1">
    <source>
        <dbReference type="SMART" id="SM00829"/>
    </source>
</evidence>
<dbReference type="RefSeq" id="WP_072737228.1">
    <property type="nucleotide sequence ID" value="NZ_CP048813.1"/>
</dbReference>